<evidence type="ECO:0000259" key="1">
    <source>
        <dbReference type="Pfam" id="PF00534"/>
    </source>
</evidence>
<accession>A0ABT7YDY0</accession>
<dbReference type="Pfam" id="PF00534">
    <property type="entry name" value="Glycos_transf_1"/>
    <property type="match status" value="1"/>
</dbReference>
<dbReference type="SUPFAM" id="SSF53756">
    <property type="entry name" value="UDP-Glycosyltransferase/glycogen phosphorylase"/>
    <property type="match status" value="1"/>
</dbReference>
<dbReference type="Proteomes" id="UP001171916">
    <property type="component" value="Unassembled WGS sequence"/>
</dbReference>
<dbReference type="GO" id="GO:0016757">
    <property type="term" value="F:glycosyltransferase activity"/>
    <property type="evidence" value="ECO:0007669"/>
    <property type="project" value="UniProtKB-KW"/>
</dbReference>
<dbReference type="Gene3D" id="3.40.50.2000">
    <property type="entry name" value="Glycogen Phosphorylase B"/>
    <property type="match status" value="2"/>
</dbReference>
<feature type="domain" description="Glycosyl transferase family 1" evidence="1">
    <location>
        <begin position="204"/>
        <end position="368"/>
    </location>
</feature>
<dbReference type="InterPro" id="IPR050194">
    <property type="entry name" value="Glycosyltransferase_grp1"/>
</dbReference>
<dbReference type="EMBL" id="JAUEPH010000004">
    <property type="protein sequence ID" value="MDN3204671.1"/>
    <property type="molecule type" value="Genomic_DNA"/>
</dbReference>
<comment type="caution">
    <text evidence="2">The sequence shown here is derived from an EMBL/GenBank/DDBJ whole genome shotgun (WGS) entry which is preliminary data.</text>
</comment>
<dbReference type="InterPro" id="IPR001296">
    <property type="entry name" value="Glyco_trans_1"/>
</dbReference>
<gene>
    <name evidence="2" type="ORF">QVH07_10955</name>
</gene>
<dbReference type="PANTHER" id="PTHR45947:SF15">
    <property type="entry name" value="TEICHURONIC ACID BIOSYNTHESIS GLYCOSYLTRANSFERASE TUAC-RELATED"/>
    <property type="match status" value="1"/>
</dbReference>
<reference evidence="2" key="1">
    <citation type="submission" date="2023-06" db="EMBL/GenBank/DDBJ databases">
        <title>Robiginitalea aurantiacus sp. nov. and Algoriphagus sediminis sp. nov., isolated from coastal sediment.</title>
        <authorList>
            <person name="Zhou Z.Y."/>
            <person name="An J."/>
            <person name="Jia Y.W."/>
            <person name="Du Z.J."/>
        </authorList>
    </citation>
    <scope>NUCLEOTIDE SEQUENCE</scope>
    <source>
        <strain evidence="2">C2-7</strain>
    </source>
</reference>
<keyword evidence="2" id="KW-0808">Transferase</keyword>
<dbReference type="PANTHER" id="PTHR45947">
    <property type="entry name" value="SULFOQUINOVOSYL TRANSFERASE SQD2"/>
    <property type="match status" value="1"/>
</dbReference>
<dbReference type="EC" id="2.4.-.-" evidence="2"/>
<evidence type="ECO:0000313" key="2">
    <source>
        <dbReference type="EMBL" id="MDN3204671.1"/>
    </source>
</evidence>
<dbReference type="CDD" id="cd03801">
    <property type="entry name" value="GT4_PimA-like"/>
    <property type="match status" value="1"/>
</dbReference>
<dbReference type="RefSeq" id="WP_290000353.1">
    <property type="nucleotide sequence ID" value="NZ_JAUEPH010000004.1"/>
</dbReference>
<keyword evidence="3" id="KW-1185">Reference proteome</keyword>
<keyword evidence="2" id="KW-0328">Glycosyltransferase</keyword>
<proteinExistence type="predicted"/>
<organism evidence="2 3">
    <name type="scientific">Algoriphagus sediminis</name>
    <dbReference type="NCBI Taxonomy" id="3057113"/>
    <lineage>
        <taxon>Bacteria</taxon>
        <taxon>Pseudomonadati</taxon>
        <taxon>Bacteroidota</taxon>
        <taxon>Cytophagia</taxon>
        <taxon>Cytophagales</taxon>
        <taxon>Cyclobacteriaceae</taxon>
        <taxon>Algoriphagus</taxon>
    </lineage>
</organism>
<evidence type="ECO:0000313" key="3">
    <source>
        <dbReference type="Proteomes" id="UP001171916"/>
    </source>
</evidence>
<name>A0ABT7YDY0_9BACT</name>
<sequence length="387" mass="45212">MLNILYLESCNFLNFPIGGTLTFAKQFVHSVDAKFYLVGFGDDNEPVGKWFNKQFNDRTISYFSIGPTSQVIHSKLPKRLISYLMLRKYIKYIHLNAYFYDVVFTQTPQFVFLLSGLKWKKTVFCFAGLTNSVENSRFKRLRFLGGMYEKKLFNDLKKNFDYILAAADRESILQKEEKFRLRENSIVFFPTRFNSSIFYPYENTNIRYSLQIKENVKLIVSVGRLSYVKGWKDLIESYRFFLMKEPNSKLIFIGDGEDEEDIRIYAKDEIENETIQLIGRRSPNEISQYLNAADIFVMFSLFEGWPTAMTEALACGKNIVTSNVSGAKYMVEHNVNGFVLKDRNVKVFSELMNKALRLPNPNKVSIEKSKLYSSDRLNFDFYNIINN</sequence>
<protein>
    <submittedName>
        <fullName evidence="2">Glycosyltransferase family 4 protein</fullName>
        <ecNumber evidence="2">2.4.-.-</ecNumber>
    </submittedName>
</protein>